<protein>
    <submittedName>
        <fullName evidence="2">Uncharacterized protein</fullName>
    </submittedName>
</protein>
<keyword evidence="1" id="KW-1133">Transmembrane helix</keyword>
<dbReference type="RefSeq" id="WP_045935637.1">
    <property type="nucleotide sequence ID" value="NZ_KQ033885.1"/>
</dbReference>
<feature type="transmembrane region" description="Helical" evidence="1">
    <location>
        <begin position="230"/>
        <end position="249"/>
    </location>
</feature>
<dbReference type="EMBL" id="JWMF01000007">
    <property type="protein sequence ID" value="KJY50482.1"/>
    <property type="molecule type" value="Genomic_DNA"/>
</dbReference>
<name>A0A0F4KV27_9BIFI</name>
<organism evidence="2 3">
    <name type="scientific">Bifidobacterium mellis</name>
    <dbReference type="NCBI Taxonomy" id="1293823"/>
    <lineage>
        <taxon>Bacteria</taxon>
        <taxon>Bacillati</taxon>
        <taxon>Actinomycetota</taxon>
        <taxon>Actinomycetes</taxon>
        <taxon>Bifidobacteriales</taxon>
        <taxon>Bifidobacteriaceae</taxon>
        <taxon>Bifidobacterium</taxon>
    </lineage>
</organism>
<keyword evidence="1" id="KW-0812">Transmembrane</keyword>
<gene>
    <name evidence="2" type="ORF">JF70_11780</name>
</gene>
<dbReference type="Proteomes" id="UP000033567">
    <property type="component" value="Unassembled WGS sequence"/>
</dbReference>
<evidence type="ECO:0000313" key="2">
    <source>
        <dbReference type="EMBL" id="KJY50482.1"/>
    </source>
</evidence>
<sequence>MGGRHRRGSKRGGISVGWLAGRNPWAALAFIALAAAIPFLLASVSASATGGEIYARPAYYGYVCLPDPHAVVFNDAVHTQCPQGKSAVPSVVPMAELAYAVFSACALVMLAPLMPTWERLNLARVRWRALAAGTGVLMLPFLFSLLLTIPSSHGDPTTAQSLLRLAACNGLVDASLVMLGIALLGRFYGLGLGVGLAVINIASQGMQVGMGLTLRLYPEDIKPPVPGQGIWPAIAAVLTVFAVLLWTVTGGRGMIMDKK</sequence>
<accession>A0A0F4KV27</accession>
<evidence type="ECO:0000256" key="1">
    <source>
        <dbReference type="SAM" id="Phobius"/>
    </source>
</evidence>
<evidence type="ECO:0000313" key="3">
    <source>
        <dbReference type="Proteomes" id="UP000033567"/>
    </source>
</evidence>
<feature type="transmembrane region" description="Helical" evidence="1">
    <location>
        <begin position="161"/>
        <end position="183"/>
    </location>
</feature>
<feature type="transmembrane region" description="Helical" evidence="1">
    <location>
        <begin position="129"/>
        <end position="149"/>
    </location>
</feature>
<dbReference type="PATRIC" id="fig|1684.5.peg.1236"/>
<keyword evidence="1" id="KW-0472">Membrane</keyword>
<feature type="transmembrane region" description="Helical" evidence="1">
    <location>
        <begin position="190"/>
        <end position="210"/>
    </location>
</feature>
<dbReference type="AlphaFoldDB" id="A0A0F4KV27"/>
<feature type="transmembrane region" description="Helical" evidence="1">
    <location>
        <begin position="97"/>
        <end position="117"/>
    </location>
</feature>
<comment type="caution">
    <text evidence="2">The sequence shown here is derived from an EMBL/GenBank/DDBJ whole genome shotgun (WGS) entry which is preliminary data.</text>
</comment>
<proteinExistence type="predicted"/>
<reference evidence="2 3" key="1">
    <citation type="submission" date="2014-12" db="EMBL/GenBank/DDBJ databases">
        <title>Comparative genomics of the lactic acid bacteria isolated from the honey bee gut.</title>
        <authorList>
            <person name="Ellegaard K.M."/>
            <person name="Tamarit D."/>
            <person name="Javelind E."/>
            <person name="Olofsson T."/>
            <person name="Andersson S.G."/>
            <person name="Vasquez A."/>
        </authorList>
    </citation>
    <scope>NUCLEOTIDE SEQUENCE [LARGE SCALE GENOMIC DNA]</scope>
    <source>
        <strain evidence="2 3">Bin7</strain>
    </source>
</reference>
<keyword evidence="3" id="KW-1185">Reference proteome</keyword>